<dbReference type="SMART" id="SM00436">
    <property type="entry name" value="TOP1Bc"/>
    <property type="match status" value="1"/>
</dbReference>
<dbReference type="InterPro" id="IPR013824">
    <property type="entry name" value="Topo_IA_cen_sub1"/>
</dbReference>
<evidence type="ECO:0000256" key="4">
    <source>
        <dbReference type="ARBA" id="ARBA00022842"/>
    </source>
</evidence>
<keyword evidence="7 8" id="KW-0413">Isomerase</keyword>
<dbReference type="InterPro" id="IPR034149">
    <property type="entry name" value="TOPRIM_TopoI"/>
</dbReference>
<dbReference type="InterPro" id="IPR013826">
    <property type="entry name" value="Topo_IA_cen_sub3"/>
</dbReference>
<feature type="compositionally biased region" description="Low complexity" evidence="9">
    <location>
        <begin position="907"/>
        <end position="955"/>
    </location>
</feature>
<feature type="domain" description="Toprim" evidence="10">
    <location>
        <begin position="12"/>
        <end position="135"/>
    </location>
</feature>
<feature type="domain" description="Topo IA-type catalytic" evidence="11">
    <location>
        <begin position="150"/>
        <end position="604"/>
    </location>
</feature>
<dbReference type="InterPro" id="IPR003602">
    <property type="entry name" value="Topo_IA_DNA-bd_dom"/>
</dbReference>
<feature type="site" description="Interaction with DNA" evidence="8">
    <location>
        <position position="164"/>
    </location>
</feature>
<dbReference type="PROSITE" id="PS52039">
    <property type="entry name" value="TOPO_IA_2"/>
    <property type="match status" value="1"/>
</dbReference>
<name>A0A1V4AB36_9ACTN</name>
<dbReference type="GO" id="GO:0046872">
    <property type="term" value="F:metal ion binding"/>
    <property type="evidence" value="ECO:0007669"/>
    <property type="project" value="UniProtKB-KW"/>
</dbReference>
<feature type="site" description="Interaction with DNA" evidence="8">
    <location>
        <position position="536"/>
    </location>
</feature>
<comment type="catalytic activity">
    <reaction evidence="1 8">
        <text>ATP-independent breakage of single-stranded DNA, followed by passage and rejoining.</text>
        <dbReference type="EC" id="5.6.2.1"/>
    </reaction>
</comment>
<dbReference type="PROSITE" id="PS00396">
    <property type="entry name" value="TOPO_IA_1"/>
    <property type="match status" value="1"/>
</dbReference>
<dbReference type="SUPFAM" id="SSF56712">
    <property type="entry name" value="Prokaryotic type I DNA topoisomerase"/>
    <property type="match status" value="1"/>
</dbReference>
<dbReference type="OrthoDB" id="9804262at2"/>
<feature type="site" description="Interaction with DNA" evidence="8">
    <location>
        <position position="169"/>
    </location>
</feature>
<dbReference type="PROSITE" id="PS50880">
    <property type="entry name" value="TOPRIM"/>
    <property type="match status" value="1"/>
</dbReference>
<protein>
    <recommendedName>
        <fullName evidence="8">DNA topoisomerase 1</fullName>
        <ecNumber evidence="8">5.6.2.1</ecNumber>
    </recommendedName>
    <alternativeName>
        <fullName evidence="8">DNA topoisomerase I</fullName>
    </alternativeName>
</protein>
<gene>
    <name evidence="8" type="primary">topA</name>
    <name evidence="12" type="ORF">B1H18_09565</name>
</gene>
<dbReference type="RefSeq" id="WP_077966679.1">
    <property type="nucleotide sequence ID" value="NZ_CP045178.1"/>
</dbReference>
<keyword evidence="13" id="KW-1185">Reference proteome</keyword>
<feature type="site" description="Interaction with DNA" evidence="8">
    <location>
        <position position="338"/>
    </location>
</feature>
<dbReference type="InterPro" id="IPR023406">
    <property type="entry name" value="Topo_IA_AS"/>
</dbReference>
<dbReference type="HAMAP" id="MF_00952">
    <property type="entry name" value="Topoisom_1_prok"/>
    <property type="match status" value="1"/>
</dbReference>
<evidence type="ECO:0000259" key="11">
    <source>
        <dbReference type="PROSITE" id="PS52039"/>
    </source>
</evidence>
<evidence type="ECO:0000256" key="9">
    <source>
        <dbReference type="SAM" id="MobiDB-lite"/>
    </source>
</evidence>
<keyword evidence="4" id="KW-0460">Magnesium</keyword>
<evidence type="ECO:0000313" key="13">
    <source>
        <dbReference type="Proteomes" id="UP000190539"/>
    </source>
</evidence>
<proteinExistence type="inferred from homology"/>
<dbReference type="Gene3D" id="1.10.290.10">
    <property type="entry name" value="Topoisomerase I, domain 4"/>
    <property type="match status" value="1"/>
</dbReference>
<dbReference type="PRINTS" id="PR00417">
    <property type="entry name" value="PRTPISMRASEI"/>
</dbReference>
<feature type="site" description="Interaction with DNA" evidence="8">
    <location>
        <position position="42"/>
    </location>
</feature>
<evidence type="ECO:0000256" key="1">
    <source>
        <dbReference type="ARBA" id="ARBA00000213"/>
    </source>
</evidence>
<dbReference type="Gene3D" id="3.40.50.140">
    <property type="match status" value="1"/>
</dbReference>
<comment type="function">
    <text evidence="8">Releases the supercoiling and torsional tension of DNA, which is introduced during the DNA replication and transcription, by transiently cleaving and rejoining one strand of the DNA duplex. Introduces a single-strand break via transesterification at a target site in duplex DNA. The scissile phosphodiester is attacked by the catalytic tyrosine of the enzyme, resulting in the formation of a DNA-(5'-phosphotyrosyl)-enzyme intermediate and the expulsion of a 3'-OH DNA strand. The free DNA strand then undergoes passage around the unbroken strand, thus removing DNA supercoils. Finally, in the religation step, the DNA 3'-OH attacks the covalent intermediate to expel the active-site tyrosine and restore the DNA phosphodiester backbone.</text>
</comment>
<dbReference type="InterPro" id="IPR025589">
    <property type="entry name" value="Toprim_C_rpt"/>
</dbReference>
<evidence type="ECO:0000256" key="6">
    <source>
        <dbReference type="ARBA" id="ARBA00023125"/>
    </source>
</evidence>
<accession>A0A1V4AB36</accession>
<feature type="region of interest" description="Interaction with DNA" evidence="8">
    <location>
        <begin position="184"/>
        <end position="189"/>
    </location>
</feature>
<dbReference type="InterPro" id="IPR023405">
    <property type="entry name" value="Topo_IA_core_domain"/>
</dbReference>
<dbReference type="InterPro" id="IPR028612">
    <property type="entry name" value="Topoisom_1_IA"/>
</dbReference>
<dbReference type="EMBL" id="MVFC01000005">
    <property type="protein sequence ID" value="OON81048.1"/>
    <property type="molecule type" value="Genomic_DNA"/>
</dbReference>
<dbReference type="InterPro" id="IPR005733">
    <property type="entry name" value="TopoI_bac-type"/>
</dbReference>
<dbReference type="EC" id="5.6.2.1" evidence="8"/>
<dbReference type="InterPro" id="IPR003601">
    <property type="entry name" value="Topo_IA_2"/>
</dbReference>
<dbReference type="CDD" id="cd00186">
    <property type="entry name" value="TOP1Ac"/>
    <property type="match status" value="1"/>
</dbReference>
<dbReference type="GO" id="GO:0003677">
    <property type="term" value="F:DNA binding"/>
    <property type="evidence" value="ECO:0007669"/>
    <property type="project" value="UniProtKB-KW"/>
</dbReference>
<dbReference type="Pfam" id="PF13368">
    <property type="entry name" value="Toprim_C_rpt"/>
    <property type="match status" value="4"/>
</dbReference>
<dbReference type="STRING" id="83656.B1H18_09565"/>
<evidence type="ECO:0000256" key="7">
    <source>
        <dbReference type="ARBA" id="ARBA00023235"/>
    </source>
</evidence>
<dbReference type="Gene3D" id="2.70.20.10">
    <property type="entry name" value="Topoisomerase I, domain 3"/>
    <property type="match status" value="1"/>
</dbReference>
<dbReference type="PANTHER" id="PTHR42785">
    <property type="entry name" value="DNA TOPOISOMERASE, TYPE IA, CORE"/>
    <property type="match status" value="1"/>
</dbReference>
<keyword evidence="6 8" id="KW-0238">DNA-binding</keyword>
<evidence type="ECO:0000313" key="12">
    <source>
        <dbReference type="EMBL" id="OON81048.1"/>
    </source>
</evidence>
<dbReference type="SMART" id="SM00493">
    <property type="entry name" value="TOPRIM"/>
    <property type="match status" value="1"/>
</dbReference>
<dbReference type="GO" id="GO:0006265">
    <property type="term" value="P:DNA topological change"/>
    <property type="evidence" value="ECO:0007669"/>
    <property type="project" value="UniProtKB-UniRule"/>
</dbReference>
<comment type="similarity">
    <text evidence="2 8">Belongs to the type IA topoisomerase family.</text>
</comment>
<dbReference type="Pfam" id="PF01131">
    <property type="entry name" value="Topoisom_bac"/>
    <property type="match status" value="1"/>
</dbReference>
<dbReference type="SMART" id="SM00437">
    <property type="entry name" value="TOP1Ac"/>
    <property type="match status" value="1"/>
</dbReference>
<dbReference type="InterPro" id="IPR000380">
    <property type="entry name" value="Topo_IA"/>
</dbReference>
<dbReference type="InterPro" id="IPR013825">
    <property type="entry name" value="Topo_IA_cen_sub2"/>
</dbReference>
<sequence length="955" mass="103622">MSPTSETAHGGRRLVIVESPAKAKTIKGYLGPDYTVEASVGHIRDLPSGAAEVPEKYTGEVRRLGVDVENDFQPIYVVNADKKSQVKKLKDLLRDSDELFLATDEDREGEAIAWHLQEVLKPKIPVHRMVFHEITKDAIRAAVASPRELNKKLVDAQETRRILDRLYGYEVSPVLWKKVMPRLSAGRVQSVATRLVVERERERIAFRSAEYWDLTGTFGPAAGGPADGAGDPSTFAARLSAVDGKRVAQGRDFDSVGRLKSDTLQLDEASARALAAALADSSFSVRSVESKPYRRSPYAPFRTTTLQQEASRKLGFGAKSTMQVAQKLYENGYITYMRTDSTTLSDTAVSAARAQVTQLYGANYLPEKPRTYAGKVKNAQEAHEAIRPSGDRFRTPAETPLTGDQRRLYELIWKRTVASQMKDAVGNSVTVKIAGTASDGRDAEFSASGKTITFHGFLKAYVEGADDPNAELDDRERRLPQVEQGDALTAQEITADGHSTKPPARYTEASLVKELEEREIGRPSTYASILGTILDRGYVFKKGTALVPSFLSFAVVNLLEKHFGRLVDYDFTARMEDDLDRIARGEAQSVPWLKHFYFGEGDGAGVAAEAGNGDGDHLGGLKELVTDLGAIDAREVSSFPVGDGIMLRVGRYGPYIERGEKDAENHQRADVPEDLAPDELSVEYAEELLAKPSGDFELGAEPETGRQIIAKDGRYGPYVTEVLPEGTPKTGKNAVKPRTASLFKSMSLDTVTLADALKLMSLPRVVGVDADGVEITAQNGRYGPYLKKGTDSRSLQTEDQLFTITVDEALAIYAQPKQRGRAAAKPPLKELGEDPVSGKPVVVKDGRFGAYVTDGETNATLRASDSVEEITAERGFELLEEKRAKGPAKKTAKKAVKKTAAKKAPAKKTAAATKTAAKKTSAAAKKTSTKTSTAAKKATTAAKKATSSASTSSED</sequence>
<dbReference type="Gene3D" id="1.10.460.10">
    <property type="entry name" value="Topoisomerase I, domain 2"/>
    <property type="match status" value="1"/>
</dbReference>
<dbReference type="CDD" id="cd03363">
    <property type="entry name" value="TOPRIM_TopoIA_TopoI"/>
    <property type="match status" value="1"/>
</dbReference>
<dbReference type="GO" id="GO:0003917">
    <property type="term" value="F:DNA topoisomerase type I (single strand cut, ATP-independent) activity"/>
    <property type="evidence" value="ECO:0007669"/>
    <property type="project" value="UniProtKB-UniRule"/>
</dbReference>
<reference evidence="12 13" key="1">
    <citation type="submission" date="2017-02" db="EMBL/GenBank/DDBJ databases">
        <title>Draft Genome Sequence of Streptomyces tsukubaensis F601, a Producer of the immunosuppressant tacrolimus FK506.</title>
        <authorList>
            <person name="Zong G."/>
            <person name="Zhong C."/>
            <person name="Fu J."/>
            <person name="Qin R."/>
            <person name="Cao G."/>
        </authorList>
    </citation>
    <scope>NUCLEOTIDE SEQUENCE [LARGE SCALE GENOMIC DNA]</scope>
    <source>
        <strain evidence="12 13">F601</strain>
    </source>
</reference>
<dbReference type="InterPro" id="IPR006171">
    <property type="entry name" value="TOPRIM_dom"/>
</dbReference>
<feature type="site" description="Interaction with DNA" evidence="8">
    <location>
        <position position="176"/>
    </location>
</feature>
<feature type="region of interest" description="Disordered" evidence="9">
    <location>
        <begin position="881"/>
        <end position="955"/>
    </location>
</feature>
<keyword evidence="3" id="KW-0479">Metal-binding</keyword>
<organism evidence="12 13">
    <name type="scientific">Streptomyces tsukubensis</name>
    <dbReference type="NCBI Taxonomy" id="83656"/>
    <lineage>
        <taxon>Bacteria</taxon>
        <taxon>Bacillati</taxon>
        <taxon>Actinomycetota</taxon>
        <taxon>Actinomycetes</taxon>
        <taxon>Kitasatosporales</taxon>
        <taxon>Streptomycetaceae</taxon>
        <taxon>Streptomyces</taxon>
    </lineage>
</organism>
<keyword evidence="5 8" id="KW-0799">Topoisomerase</keyword>
<dbReference type="NCBIfam" id="TIGR01051">
    <property type="entry name" value="topA_bact"/>
    <property type="match status" value="1"/>
</dbReference>
<evidence type="ECO:0000256" key="5">
    <source>
        <dbReference type="ARBA" id="ARBA00023029"/>
    </source>
</evidence>
<dbReference type="AlphaFoldDB" id="A0A1V4AB36"/>
<comment type="subunit">
    <text evidence="8">Monomer.</text>
</comment>
<dbReference type="Pfam" id="PF01751">
    <property type="entry name" value="Toprim"/>
    <property type="match status" value="1"/>
</dbReference>
<dbReference type="PANTHER" id="PTHR42785:SF1">
    <property type="entry name" value="DNA TOPOISOMERASE"/>
    <property type="match status" value="1"/>
</dbReference>
<evidence type="ECO:0000256" key="3">
    <source>
        <dbReference type="ARBA" id="ARBA00022723"/>
    </source>
</evidence>
<dbReference type="InterPro" id="IPR013497">
    <property type="entry name" value="Topo_IA_cen"/>
</dbReference>
<feature type="active site" description="O-(5'-phospho-DNA)-tyrosine intermediate" evidence="8">
    <location>
        <position position="336"/>
    </location>
</feature>
<feature type="site" description="Interaction with DNA" evidence="8">
    <location>
        <position position="160"/>
    </location>
</feature>
<feature type="site" description="Interaction with DNA" evidence="8">
    <location>
        <position position="161"/>
    </location>
</feature>
<feature type="compositionally biased region" description="Basic residues" evidence="9">
    <location>
        <begin position="885"/>
        <end position="906"/>
    </location>
</feature>
<comment type="caution">
    <text evidence="12">The sequence shown here is derived from an EMBL/GenBank/DDBJ whole genome shotgun (WGS) entry which is preliminary data.</text>
</comment>
<dbReference type="Proteomes" id="UP000190539">
    <property type="component" value="Unassembled WGS sequence"/>
</dbReference>
<evidence type="ECO:0000256" key="2">
    <source>
        <dbReference type="ARBA" id="ARBA00009446"/>
    </source>
</evidence>
<evidence type="ECO:0000259" key="10">
    <source>
        <dbReference type="PROSITE" id="PS50880"/>
    </source>
</evidence>
<evidence type="ECO:0000256" key="8">
    <source>
        <dbReference type="HAMAP-Rule" id="MF_00952"/>
    </source>
</evidence>